<keyword evidence="1" id="KW-0614">Plasmid</keyword>
<dbReference type="OrthoDB" id="38162at2157"/>
<dbReference type="EMBL" id="CP058532">
    <property type="protein sequence ID" value="QLG30187.1"/>
    <property type="molecule type" value="Genomic_DNA"/>
</dbReference>
<dbReference type="KEGG" id="halg:HUG10_20425"/>
<keyword evidence="2" id="KW-1185">Reference proteome</keyword>
<geneLocation type="plasmid" evidence="1 2">
    <name>unnamed3</name>
</geneLocation>
<proteinExistence type="predicted"/>
<evidence type="ECO:0000313" key="2">
    <source>
        <dbReference type="Proteomes" id="UP000509750"/>
    </source>
</evidence>
<dbReference type="Gene3D" id="2.60.120.200">
    <property type="match status" value="2"/>
</dbReference>
<dbReference type="Pfam" id="PF13385">
    <property type="entry name" value="Laminin_G_3"/>
    <property type="match status" value="2"/>
</dbReference>
<gene>
    <name evidence="1" type="ORF">HUG10_20425</name>
</gene>
<dbReference type="Gene3D" id="2.60.120.260">
    <property type="entry name" value="Galactose-binding domain-like"/>
    <property type="match status" value="1"/>
</dbReference>
<accession>A0A7D5GPX6</accession>
<sequence length="988" mass="105998">MSLIAHYQFEGDATDSYGTYNGIEHGSPSYADGKVGQCLDLTGNTGDMGVELVQWADAEQLRDAGGFSLWFNSTTTTGDSGARVISWDHSDHPTVLVDQSQSGGQDVNTVLNDPRPGWIGVSLAENDWHHVALSWDADGGAWFLMLDGTVVTSGEDYAVTSTAPRPIVIGGNTELDGDISGDPFVGYIDEARLFDHGLSVAEAKELSLAKVGHWKLNGSATDCSGYGNHGTVEDGSATSNTILNSQCHEWTGDGTGAIRIPNAPSLQTDQDMTLAYWIHPTDIGTERQNPFDKAYGGELTITLETNGNLNHYHGDAGDEGQNYVSPSPAYTLSQDEWTHVIYTRDISTNTVEYYINGEHDVTRTYNSAIQPSKSTDDILLGNGYTSQLHGRLADVRLHASYLDDPADAAYIYENRASLDNIGGLSAHELIETPQRRGADSAEYFVPISNCLISAYEDDTTVYLNGAVETTLDAQDTYNVSCSPGDIVAADKPITSGEDRPGVPLGWSGTRFAWRNDRYPPINMYIYAPYADATVDIYDCSVSATTADRTVTVSQGTHVVEATTDTNNQWILESDEPVVVFAQPTGDYRPLFPASTELFGIPSGDAHVIALEDNTTITKYESDGTTSTTTLNRGAWWAPGGTGSQFAGASLRLVADKPIAAESQADADGGDMTTFHDREGMATHFVLPHNAEFVSFVGMDSDATVDVYDGTGAYVDTKTVSGGANADEPTTLKIDAPSETYTLDAGYKFVCSSPQWAMFENLGNDDETTFFGSSLTGNFYGPGTELPSDTGIVTTGELVERGAESPMSTGPAHENVLADGAVNDGVLQVPYDNAIRGTLSIVEAPTMFGRYAVKHEATDADSYTNTGYTNDPAAWPEKNAHPGEDWTGSVYVKADSGTVDVQLHVFAGNASSFELDSSTTGLTVGTEWTRLEVTHTMPANTEWVTMRVDNDGGAGAIVYWNGFQLEHGSTARAFSEGDLRLAAQFSEVV</sequence>
<reference evidence="1 2" key="1">
    <citation type="submission" date="2020-07" db="EMBL/GenBank/DDBJ databases">
        <title>Gai3-2, isolated from salt lake.</title>
        <authorList>
            <person name="Cui H."/>
            <person name="Shi X."/>
        </authorList>
    </citation>
    <scope>NUCLEOTIDE SEQUENCE [LARGE SCALE GENOMIC DNA]</scope>
    <source>
        <strain evidence="1 2">Gai3-2</strain>
        <plasmid evidence="1 2">unnamed3</plasmid>
    </source>
</reference>
<dbReference type="GeneID" id="56031252"/>
<name>A0A7D5GPX6_9EURY</name>
<dbReference type="SUPFAM" id="SSF49899">
    <property type="entry name" value="Concanavalin A-like lectins/glucanases"/>
    <property type="match status" value="2"/>
</dbReference>
<dbReference type="InterPro" id="IPR013320">
    <property type="entry name" value="ConA-like_dom_sf"/>
</dbReference>
<organism evidence="1 2">
    <name type="scientific">Halorarum halophilum</name>
    <dbReference type="NCBI Taxonomy" id="2743090"/>
    <lineage>
        <taxon>Archaea</taxon>
        <taxon>Methanobacteriati</taxon>
        <taxon>Methanobacteriota</taxon>
        <taxon>Stenosarchaea group</taxon>
        <taxon>Halobacteria</taxon>
        <taxon>Halobacteriales</taxon>
        <taxon>Haloferacaceae</taxon>
        <taxon>Halorarum</taxon>
    </lineage>
</organism>
<dbReference type="AlphaFoldDB" id="A0A7D5GPX6"/>
<evidence type="ECO:0000313" key="1">
    <source>
        <dbReference type="EMBL" id="QLG30187.1"/>
    </source>
</evidence>
<dbReference type="RefSeq" id="WP_179171761.1">
    <property type="nucleotide sequence ID" value="NZ_CP058532.1"/>
</dbReference>
<dbReference type="Proteomes" id="UP000509750">
    <property type="component" value="Plasmid unnamed3"/>
</dbReference>
<protein>
    <submittedName>
        <fullName evidence="1">LamG domain-containing protein</fullName>
    </submittedName>
</protein>